<dbReference type="PANTHER" id="PTHR33198">
    <property type="entry name" value="ANK_REP_REGION DOMAIN-CONTAINING PROTEIN-RELATED"/>
    <property type="match status" value="1"/>
</dbReference>
<organism evidence="1 2">
    <name type="scientific">Bicyclus anynana</name>
    <name type="common">Squinting bush brown butterfly</name>
    <dbReference type="NCBI Taxonomy" id="110368"/>
    <lineage>
        <taxon>Eukaryota</taxon>
        <taxon>Metazoa</taxon>
        <taxon>Ecdysozoa</taxon>
        <taxon>Arthropoda</taxon>
        <taxon>Hexapoda</taxon>
        <taxon>Insecta</taxon>
        <taxon>Pterygota</taxon>
        <taxon>Neoptera</taxon>
        <taxon>Endopterygota</taxon>
        <taxon>Lepidoptera</taxon>
        <taxon>Glossata</taxon>
        <taxon>Ditrysia</taxon>
        <taxon>Papilionoidea</taxon>
        <taxon>Nymphalidae</taxon>
        <taxon>Satyrinae</taxon>
        <taxon>Satyrini</taxon>
        <taxon>Mycalesina</taxon>
        <taxon>Bicyclus</taxon>
    </lineage>
</organism>
<dbReference type="Proteomes" id="UP001652582">
    <property type="component" value="Chromosome 21"/>
</dbReference>
<dbReference type="PANTHER" id="PTHR33198:SF19">
    <property type="entry name" value="CCHC-TYPE DOMAIN-CONTAINING PROTEIN"/>
    <property type="match status" value="1"/>
</dbReference>
<evidence type="ECO:0000313" key="1">
    <source>
        <dbReference type="Proteomes" id="UP001652582"/>
    </source>
</evidence>
<dbReference type="OrthoDB" id="10058156at2759"/>
<proteinExistence type="predicted"/>
<name>A0A6J1NVZ6_BICAN</name>
<dbReference type="GO" id="GO:0003676">
    <property type="term" value="F:nucleic acid binding"/>
    <property type="evidence" value="ECO:0007669"/>
    <property type="project" value="InterPro"/>
</dbReference>
<dbReference type="GO" id="GO:0042575">
    <property type="term" value="C:DNA polymerase complex"/>
    <property type="evidence" value="ECO:0007669"/>
    <property type="project" value="UniProtKB-ARBA"/>
</dbReference>
<evidence type="ECO:0000313" key="2">
    <source>
        <dbReference type="RefSeq" id="XP_023949372.2"/>
    </source>
</evidence>
<dbReference type="GO" id="GO:0015074">
    <property type="term" value="P:DNA integration"/>
    <property type="evidence" value="ECO:0007669"/>
    <property type="project" value="InterPro"/>
</dbReference>
<reference evidence="2" key="1">
    <citation type="submission" date="2025-08" db="UniProtKB">
        <authorList>
            <consortium name="RefSeq"/>
        </authorList>
    </citation>
    <scope>IDENTIFICATION</scope>
</reference>
<keyword evidence="1" id="KW-1185">Reference proteome</keyword>
<accession>A0A6J1NVZ6</accession>
<gene>
    <name evidence="2" type="primary">LOC112053970</name>
</gene>
<dbReference type="GO" id="GO:0003964">
    <property type="term" value="F:RNA-directed DNA polymerase activity"/>
    <property type="evidence" value="ECO:0007669"/>
    <property type="project" value="UniProtKB-EC"/>
</dbReference>
<dbReference type="GeneID" id="112053970"/>
<dbReference type="AlphaFoldDB" id="A0A6J1NVZ6"/>
<protein>
    <submittedName>
        <fullName evidence="2">Uncharacterized protein LOC112053970</fullName>
    </submittedName>
</protein>
<dbReference type="KEGG" id="bany:112053970"/>
<sequence>MSIGKITEFKVQSENWNLYVERLEQYFLVNKIESDLQVPTLITVMGAESYELLVSLCTPDKPHTKSFKELTTIMANHLQPKPSELAERYKFRHRKQGEAESISEYVAVLKKMSKTCDFGAGLQESLRDQLVCGIKSETIRQRLFAESKLDFTKAYNLAVSLEAAEKDAAMVVGSAKASSEASLVDCQAVYGGRARRPAAAARGQRGWRAASRGAGTAAADRSRAQQGCRACGGAHDEAGCRFKAYVCRVCMTRGHVRRVCPNITTHNTVEVTQCNNQVEQDSDASDEFQIL</sequence>
<dbReference type="RefSeq" id="XP_023949372.2">
    <property type="nucleotide sequence ID" value="XM_024093604.2"/>
</dbReference>